<keyword evidence="1" id="KW-0479">Metal-binding</keyword>
<dbReference type="EMBL" id="JBHLVF010000047">
    <property type="protein sequence ID" value="MFC0395849.1"/>
    <property type="molecule type" value="Genomic_DNA"/>
</dbReference>
<feature type="compositionally biased region" description="Basic and acidic residues" evidence="3">
    <location>
        <begin position="52"/>
        <end position="62"/>
    </location>
</feature>
<dbReference type="CDD" id="cd10917">
    <property type="entry name" value="CE4_NodB_like_6s_7s"/>
    <property type="match status" value="1"/>
</dbReference>
<evidence type="ECO:0000313" key="5">
    <source>
        <dbReference type="EMBL" id="MFC0395849.1"/>
    </source>
</evidence>
<dbReference type="GO" id="GO:0016787">
    <property type="term" value="F:hydrolase activity"/>
    <property type="evidence" value="ECO:0007669"/>
    <property type="project" value="UniProtKB-KW"/>
</dbReference>
<evidence type="ECO:0000256" key="1">
    <source>
        <dbReference type="ARBA" id="ARBA00022723"/>
    </source>
</evidence>
<gene>
    <name evidence="5" type="ORF">ACFFJ8_31310</name>
</gene>
<dbReference type="InterPro" id="IPR050248">
    <property type="entry name" value="Polysacc_deacetylase_ArnD"/>
</dbReference>
<dbReference type="Gene3D" id="3.20.20.370">
    <property type="entry name" value="Glycoside hydrolase/deacetylase"/>
    <property type="match status" value="1"/>
</dbReference>
<dbReference type="Pfam" id="PF01522">
    <property type="entry name" value="Polysacc_deac_1"/>
    <property type="match status" value="1"/>
</dbReference>
<accession>A0ABV6JK33</accession>
<dbReference type="EC" id="3.-.-.-" evidence="5"/>
<dbReference type="RefSeq" id="WP_204817578.1">
    <property type="nucleotide sequence ID" value="NZ_JANHOF010000002.1"/>
</dbReference>
<dbReference type="PANTHER" id="PTHR10587:SF133">
    <property type="entry name" value="CHITIN DEACETYLASE 1-RELATED"/>
    <property type="match status" value="1"/>
</dbReference>
<evidence type="ECO:0000256" key="2">
    <source>
        <dbReference type="ARBA" id="ARBA00022801"/>
    </source>
</evidence>
<dbReference type="InterPro" id="IPR011330">
    <property type="entry name" value="Glyco_hydro/deAcase_b/a-brl"/>
</dbReference>
<dbReference type="PROSITE" id="PS51677">
    <property type="entry name" value="NODB"/>
    <property type="match status" value="1"/>
</dbReference>
<comment type="caution">
    <text evidence="5">The sequence shown here is derived from an EMBL/GenBank/DDBJ whole genome shotgun (WGS) entry which is preliminary data.</text>
</comment>
<proteinExistence type="predicted"/>
<protein>
    <submittedName>
        <fullName evidence="5">Polysaccharide deacetylase family protein</fullName>
        <ecNumber evidence="5">3.-.-.-</ecNumber>
    </submittedName>
</protein>
<dbReference type="InterPro" id="IPR002509">
    <property type="entry name" value="NODB_dom"/>
</dbReference>
<sequence length="299" mass="34041">MFAKSRIWKRAALVLMILILGTADNVSLLAARNESPPVPHPSVSKQTPALAELKKSEAADRRGNRKRNQRNTQAQRPLSWVKLQQLYPGAFYIGGPRKPRMVTLTFDDVPDMNYTPKVLDILAKYKVRATFFVVGSRARAYPSIVRRMQREGHMIGNHSYSHPVFSRISLQQFQQQVMRTDALLRPLIGYSPKLIRPPYGEILPKQIEWAQSKGFVIVNWNVDSEDWRSLDSNRILINIKRTLQPGSIILQHAGGGQGQDLSGTINALPRLIRMLRSKGYQIVTLPELLNRPVARQTYR</sequence>
<dbReference type="PANTHER" id="PTHR10587">
    <property type="entry name" value="GLYCOSYL TRANSFERASE-RELATED"/>
    <property type="match status" value="1"/>
</dbReference>
<keyword evidence="6" id="KW-1185">Reference proteome</keyword>
<dbReference type="SUPFAM" id="SSF88713">
    <property type="entry name" value="Glycoside hydrolase/deacetylase"/>
    <property type="match status" value="1"/>
</dbReference>
<keyword evidence="2 5" id="KW-0378">Hydrolase</keyword>
<feature type="region of interest" description="Disordered" evidence="3">
    <location>
        <begin position="33"/>
        <end position="75"/>
    </location>
</feature>
<feature type="domain" description="NodB homology" evidence="4">
    <location>
        <begin position="100"/>
        <end position="283"/>
    </location>
</feature>
<organism evidence="5 6">
    <name type="scientific">Paenibacillus mendelii</name>
    <dbReference type="NCBI Taxonomy" id="206163"/>
    <lineage>
        <taxon>Bacteria</taxon>
        <taxon>Bacillati</taxon>
        <taxon>Bacillota</taxon>
        <taxon>Bacilli</taxon>
        <taxon>Bacillales</taxon>
        <taxon>Paenibacillaceae</taxon>
        <taxon>Paenibacillus</taxon>
    </lineage>
</organism>
<evidence type="ECO:0000259" key="4">
    <source>
        <dbReference type="PROSITE" id="PS51677"/>
    </source>
</evidence>
<evidence type="ECO:0000256" key="3">
    <source>
        <dbReference type="SAM" id="MobiDB-lite"/>
    </source>
</evidence>
<dbReference type="Proteomes" id="UP001589818">
    <property type="component" value="Unassembled WGS sequence"/>
</dbReference>
<evidence type="ECO:0000313" key="6">
    <source>
        <dbReference type="Proteomes" id="UP001589818"/>
    </source>
</evidence>
<reference evidence="5 6" key="1">
    <citation type="submission" date="2024-09" db="EMBL/GenBank/DDBJ databases">
        <authorList>
            <person name="Sun Q."/>
            <person name="Mori K."/>
        </authorList>
    </citation>
    <scope>NUCLEOTIDE SEQUENCE [LARGE SCALE GENOMIC DNA]</scope>
    <source>
        <strain evidence="5 6">CCM 4839</strain>
    </source>
</reference>
<name>A0ABV6JK33_9BACL</name>